<dbReference type="InterPro" id="IPR039421">
    <property type="entry name" value="Type_1_exporter"/>
</dbReference>
<proteinExistence type="predicted"/>
<dbReference type="SMART" id="SM00382">
    <property type="entry name" value="AAA"/>
    <property type="match status" value="1"/>
</dbReference>
<dbReference type="Gene3D" id="1.20.1560.10">
    <property type="entry name" value="ABC transporter type 1, transmembrane domain"/>
    <property type="match status" value="1"/>
</dbReference>
<dbReference type="GO" id="GO:0005886">
    <property type="term" value="C:plasma membrane"/>
    <property type="evidence" value="ECO:0007669"/>
    <property type="project" value="UniProtKB-SubCell"/>
</dbReference>
<feature type="domain" description="ABC transmembrane type-1" evidence="9">
    <location>
        <begin position="1"/>
        <end position="272"/>
    </location>
</feature>
<protein>
    <submittedName>
        <fullName evidence="10">ABC-type protease exporter ATP-binding component PrtD/AprD</fullName>
    </submittedName>
</protein>
<dbReference type="PROSITE" id="PS00211">
    <property type="entry name" value="ABC_TRANSPORTER_1"/>
    <property type="match status" value="1"/>
</dbReference>
<dbReference type="Gene3D" id="3.40.50.300">
    <property type="entry name" value="P-loop containing nucleotide triphosphate hydrolases"/>
    <property type="match status" value="1"/>
</dbReference>
<evidence type="ECO:0000259" key="9">
    <source>
        <dbReference type="PROSITE" id="PS50929"/>
    </source>
</evidence>
<evidence type="ECO:0000256" key="7">
    <source>
        <dbReference type="SAM" id="Phobius"/>
    </source>
</evidence>
<evidence type="ECO:0000259" key="8">
    <source>
        <dbReference type="PROSITE" id="PS50893"/>
    </source>
</evidence>
<dbReference type="SUPFAM" id="SSF90123">
    <property type="entry name" value="ABC transporter transmembrane region"/>
    <property type="match status" value="1"/>
</dbReference>
<keyword evidence="2 7" id="KW-0812">Transmembrane</keyword>
<gene>
    <name evidence="10" type="ORF">JCM19235_1876</name>
</gene>
<dbReference type="STRING" id="990268.JCM19235_1876"/>
<feature type="transmembrane region" description="Helical" evidence="7">
    <location>
        <begin position="106"/>
        <end position="125"/>
    </location>
</feature>
<dbReference type="Pfam" id="PF00005">
    <property type="entry name" value="ABC_tran"/>
    <property type="match status" value="1"/>
</dbReference>
<comment type="caution">
    <text evidence="10">The sequence shown here is derived from an EMBL/GenBank/DDBJ whole genome shotgun (WGS) entry which is preliminary data.</text>
</comment>
<keyword evidence="10" id="KW-0645">Protease</keyword>
<keyword evidence="6 7" id="KW-0472">Membrane</keyword>
<dbReference type="InterPro" id="IPR003593">
    <property type="entry name" value="AAA+_ATPase"/>
</dbReference>
<keyword evidence="10" id="KW-0378">Hydrolase</keyword>
<evidence type="ECO:0000313" key="10">
    <source>
        <dbReference type="EMBL" id="GAL18453.1"/>
    </source>
</evidence>
<feature type="transmembrane region" description="Helical" evidence="7">
    <location>
        <begin position="35"/>
        <end position="55"/>
    </location>
</feature>
<evidence type="ECO:0000256" key="4">
    <source>
        <dbReference type="ARBA" id="ARBA00022840"/>
    </source>
</evidence>
<dbReference type="SUPFAM" id="SSF52540">
    <property type="entry name" value="P-loop containing nucleoside triphosphate hydrolases"/>
    <property type="match status" value="1"/>
</dbReference>
<evidence type="ECO:0000256" key="2">
    <source>
        <dbReference type="ARBA" id="ARBA00022692"/>
    </source>
</evidence>
<dbReference type="InterPro" id="IPR036640">
    <property type="entry name" value="ABC1_TM_sf"/>
</dbReference>
<feature type="transmembrane region" description="Helical" evidence="7">
    <location>
        <begin position="131"/>
        <end position="150"/>
    </location>
</feature>
<evidence type="ECO:0000313" key="11">
    <source>
        <dbReference type="Proteomes" id="UP000029228"/>
    </source>
</evidence>
<reference evidence="10 11" key="2">
    <citation type="submission" date="2014-09" db="EMBL/GenBank/DDBJ databases">
        <authorList>
            <consortium name="NBRP consortium"/>
            <person name="Sawabe T."/>
            <person name="Meirelles P."/>
            <person name="Nakanishi M."/>
            <person name="Sayaka M."/>
            <person name="Hattori M."/>
            <person name="Ohkuma M."/>
        </authorList>
    </citation>
    <scope>NUCLEOTIDE SEQUENCE [LARGE SCALE GENOMIC DNA]</scope>
    <source>
        <strain evidence="11">JCM19235</strain>
    </source>
</reference>
<organism evidence="10 11">
    <name type="scientific">Vibrio maritimus</name>
    <dbReference type="NCBI Taxonomy" id="990268"/>
    <lineage>
        <taxon>Bacteria</taxon>
        <taxon>Pseudomonadati</taxon>
        <taxon>Pseudomonadota</taxon>
        <taxon>Gammaproteobacteria</taxon>
        <taxon>Vibrionales</taxon>
        <taxon>Vibrionaceae</taxon>
        <taxon>Vibrio</taxon>
    </lineage>
</organism>
<sequence length="545" mass="60307">MTLVSAAINILMLVVPVYSLQVFDRVLSSQSLDTLLLLSGIAVFLLVSQAILDTLRQKYTQRKALQFESLCTQTLYKQGTSGQASVSRYSYNDINEVRALLMSPSYFVVFDLPWTPLFLFVMFMLHPIIGLVGLVAVILILLIACISFWVKHRHFEKAHITSIATNRNVDEAMLKQGTVYSQRAGAGLESRFHSVFAEKLWYRDKLEQTTIGLTSFTKLIRLILQLAIMGIGAGLVINNQMSAGGMIAGSILMARALQPIELIASGIQGWKTALAAGRRLKGVFSEFTKVEERTTLPEVKGELWFDNVTWTPNPSSNDAILKNIKLKLEPGNRVAIIGHSGSGKTSLCQLIAGIHEPLSGRICIDGLTVTHWNQEQFKQTVGYLPQKIEFLSGSIKQNIAHFDPEVTDSQIVRAALHAGIHESILKMPDSYETLIGDGGHTLSGGQAQKLALARALCFRPKLLVLDEPNSHMDKEGEEYLVSLLTACKQKQISVVMITHQPHLLRHVDWVVELSDGQISKAGEASKILRSMMNVRQPPNKEVSNV</sequence>
<feature type="domain" description="ABC transporter" evidence="8">
    <location>
        <begin position="303"/>
        <end position="540"/>
    </location>
</feature>
<dbReference type="GO" id="GO:0008233">
    <property type="term" value="F:peptidase activity"/>
    <property type="evidence" value="ECO:0007669"/>
    <property type="project" value="UniProtKB-KW"/>
</dbReference>
<dbReference type="GO" id="GO:0016887">
    <property type="term" value="F:ATP hydrolysis activity"/>
    <property type="evidence" value="ECO:0007669"/>
    <property type="project" value="InterPro"/>
</dbReference>
<dbReference type="InterPro" id="IPR003439">
    <property type="entry name" value="ABC_transporter-like_ATP-bd"/>
</dbReference>
<evidence type="ECO:0000256" key="5">
    <source>
        <dbReference type="ARBA" id="ARBA00022989"/>
    </source>
</evidence>
<dbReference type="AlphaFoldDB" id="A0A090RV90"/>
<dbReference type="InterPro" id="IPR017871">
    <property type="entry name" value="ABC_transporter-like_CS"/>
</dbReference>
<dbReference type="PROSITE" id="PS50893">
    <property type="entry name" value="ABC_TRANSPORTER_2"/>
    <property type="match status" value="1"/>
</dbReference>
<accession>A0A090RV90</accession>
<reference evidence="10 11" key="1">
    <citation type="submission" date="2014-09" db="EMBL/GenBank/DDBJ databases">
        <title>Vibrio maritimus JCM 19235. (C45) whole genome shotgun sequence.</title>
        <authorList>
            <person name="Sawabe T."/>
            <person name="Meirelles P."/>
            <person name="Nakanishi M."/>
            <person name="Sayaka M."/>
            <person name="Hattori M."/>
            <person name="Ohkuma M."/>
        </authorList>
    </citation>
    <scope>NUCLEOTIDE SEQUENCE [LARGE SCALE GENOMIC DNA]</scope>
    <source>
        <strain evidence="11">JCM19235</strain>
    </source>
</reference>
<dbReference type="PROSITE" id="PS50929">
    <property type="entry name" value="ABC_TM1F"/>
    <property type="match status" value="1"/>
</dbReference>
<dbReference type="GO" id="GO:0015421">
    <property type="term" value="F:ABC-type oligopeptide transporter activity"/>
    <property type="evidence" value="ECO:0007669"/>
    <property type="project" value="TreeGrafter"/>
</dbReference>
<dbReference type="PANTHER" id="PTHR43394">
    <property type="entry name" value="ATP-DEPENDENT PERMEASE MDL1, MITOCHONDRIAL"/>
    <property type="match status" value="1"/>
</dbReference>
<name>A0A090RV90_9VIBR</name>
<keyword evidence="5 7" id="KW-1133">Transmembrane helix</keyword>
<dbReference type="PANTHER" id="PTHR43394:SF1">
    <property type="entry name" value="ATP-BINDING CASSETTE SUB-FAMILY B MEMBER 10, MITOCHONDRIAL"/>
    <property type="match status" value="1"/>
</dbReference>
<dbReference type="GO" id="GO:0006508">
    <property type="term" value="P:proteolysis"/>
    <property type="evidence" value="ECO:0007669"/>
    <property type="project" value="UniProtKB-KW"/>
</dbReference>
<feature type="transmembrane region" description="Helical" evidence="7">
    <location>
        <begin position="219"/>
        <end position="237"/>
    </location>
</feature>
<dbReference type="InterPro" id="IPR027417">
    <property type="entry name" value="P-loop_NTPase"/>
</dbReference>
<evidence type="ECO:0000256" key="3">
    <source>
        <dbReference type="ARBA" id="ARBA00022741"/>
    </source>
</evidence>
<dbReference type="Proteomes" id="UP000029228">
    <property type="component" value="Unassembled WGS sequence"/>
</dbReference>
<dbReference type="InterPro" id="IPR011527">
    <property type="entry name" value="ABC1_TM_dom"/>
</dbReference>
<comment type="subcellular location">
    <subcellularLocation>
        <location evidence="1">Cell membrane</location>
        <topology evidence="1">Multi-pass membrane protein</topology>
    </subcellularLocation>
</comment>
<dbReference type="EMBL" id="BBMR01000003">
    <property type="protein sequence ID" value="GAL18453.1"/>
    <property type="molecule type" value="Genomic_DNA"/>
</dbReference>
<evidence type="ECO:0000256" key="6">
    <source>
        <dbReference type="ARBA" id="ARBA00023136"/>
    </source>
</evidence>
<evidence type="ECO:0000256" key="1">
    <source>
        <dbReference type="ARBA" id="ARBA00004651"/>
    </source>
</evidence>
<keyword evidence="4 10" id="KW-0067">ATP-binding</keyword>
<dbReference type="GO" id="GO:0005524">
    <property type="term" value="F:ATP binding"/>
    <property type="evidence" value="ECO:0007669"/>
    <property type="project" value="UniProtKB-KW"/>
</dbReference>
<keyword evidence="11" id="KW-1185">Reference proteome</keyword>
<keyword evidence="3" id="KW-0547">Nucleotide-binding</keyword>